<evidence type="ECO:0000313" key="2">
    <source>
        <dbReference type="Proteomes" id="UP000293154"/>
    </source>
</evidence>
<dbReference type="Proteomes" id="UP000293154">
    <property type="component" value="Chromosome"/>
</dbReference>
<reference evidence="1 2" key="1">
    <citation type="submission" date="2019-03" db="EMBL/GenBank/DDBJ databases">
        <title>Pragia sp. nov. isolated from the gut tract of Carduelis flavirostris.</title>
        <authorList>
            <person name="Ge Y."/>
        </authorList>
    </citation>
    <scope>NUCLEOTIDE SEQUENCE [LARGE SCALE GENOMIC DNA]</scope>
    <source>
        <strain evidence="1 2">CF-458</strain>
    </source>
</reference>
<organism evidence="1 2">
    <name type="scientific">Limnobaculum zhutongyuii</name>
    <dbReference type="NCBI Taxonomy" id="2498113"/>
    <lineage>
        <taxon>Bacteria</taxon>
        <taxon>Pseudomonadati</taxon>
        <taxon>Pseudomonadota</taxon>
        <taxon>Gammaproteobacteria</taxon>
        <taxon>Enterobacterales</taxon>
        <taxon>Budviciaceae</taxon>
        <taxon>Limnobaculum</taxon>
    </lineage>
</organism>
<dbReference type="EMBL" id="CP034752">
    <property type="protein sequence ID" value="QBH95987.1"/>
    <property type="molecule type" value="Genomic_DNA"/>
</dbReference>
<evidence type="ECO:0000313" key="1">
    <source>
        <dbReference type="EMBL" id="QBH95987.1"/>
    </source>
</evidence>
<name>A0A411WIH8_9GAMM</name>
<proteinExistence type="predicted"/>
<accession>A0A411WIH8</accession>
<keyword evidence="2" id="KW-1185">Reference proteome</keyword>
<gene>
    <name evidence="1" type="ORF">EKN56_05970</name>
</gene>
<dbReference type="AlphaFoldDB" id="A0A411WIH8"/>
<dbReference type="Pfam" id="PF05069">
    <property type="entry name" value="Phage_tail_S"/>
    <property type="match status" value="1"/>
</dbReference>
<sequence>MFHLKIDVSLYEKSLAKLLEGTRNRRELMGQLTGDMLDAVEENFKQQGRPAWLGWSPAYAKKREGGMILQKSGRLAASIRGIHDNDRSVVGTNVKYARIHNQGGDIRQKARTTSLYYKQSKSGEVGNRFVPKRQSNFVQNAHVGAYTVSMPARPFLQLIDSDIDKMKETAQRYFRGLVD</sequence>
<protein>
    <submittedName>
        <fullName evidence="1">Phage virion morphogenesis protein</fullName>
    </submittedName>
</protein>
<dbReference type="NCBIfam" id="TIGR01635">
    <property type="entry name" value="tail_comp_S"/>
    <property type="match status" value="1"/>
</dbReference>
<dbReference type="InterPro" id="IPR006522">
    <property type="entry name" value="Phage_virion_morphogenesis"/>
</dbReference>
<dbReference type="OrthoDB" id="2081253at2"/>
<dbReference type="RefSeq" id="WP_130590967.1">
    <property type="nucleotide sequence ID" value="NZ_CP034752.1"/>
</dbReference>
<dbReference type="KEGG" id="prag:EKN56_05970"/>